<dbReference type="OrthoDB" id="2235960at2"/>
<name>G5JXW1_9STRE</name>
<feature type="coiled-coil region" evidence="1">
    <location>
        <begin position="38"/>
        <end position="65"/>
    </location>
</feature>
<keyword evidence="3" id="KW-1185">Reference proteome</keyword>
<proteinExistence type="predicted"/>
<dbReference type="RefSeq" id="WP_003078632.1">
    <property type="nucleotide sequence ID" value="NZ_AEUW02000001.1"/>
</dbReference>
<sequence length="158" mass="17572">MKRSTKITLISLTTLAILAGIGGSLMVANDFNSRFEAFVKAKRDQEAKEAKKKKQEDKMTTKEKQVAYLKEHQQEIVDFVKQSNPKIESVQIDWTDVRWGEAGNGTPQGGGDIVNIYGTFNNIEDSGWNVTIEIKDGQPDMDTMMLTNGLSIGGQPFE</sequence>
<evidence type="ECO:0000313" key="3">
    <source>
        <dbReference type="Proteomes" id="UP000003573"/>
    </source>
</evidence>
<accession>G5JXW1</accession>
<keyword evidence="1" id="KW-0175">Coiled coil</keyword>
<evidence type="ECO:0000313" key="2">
    <source>
        <dbReference type="EMBL" id="EHJ51614.1"/>
    </source>
</evidence>
<comment type="caution">
    <text evidence="2">The sequence shown here is derived from an EMBL/GenBank/DDBJ whole genome shotgun (WGS) entry which is preliminary data.</text>
</comment>
<dbReference type="EMBL" id="AEUW02000001">
    <property type="protein sequence ID" value="EHJ51614.1"/>
    <property type="molecule type" value="Genomic_DNA"/>
</dbReference>
<dbReference type="AlphaFoldDB" id="G5JXW1"/>
<protein>
    <submittedName>
        <fullName evidence="2">Uncharacterized protein</fullName>
    </submittedName>
</protein>
<gene>
    <name evidence="2" type="ORF">STRMA_0006</name>
</gene>
<reference evidence="2 3" key="1">
    <citation type="journal article" date="2014" name="Int. J. Syst. Evol. Microbiol.">
        <title>Phylogenomics and the dynamic genome evolution of the genus Streptococcus.</title>
        <authorList>
            <consortium name="The Broad Institute Genome Sequencing Platform"/>
            <person name="Richards V.P."/>
            <person name="Palmer S.R."/>
            <person name="Pavinski Bitar P.D."/>
            <person name="Qin X."/>
            <person name="Weinstock G.M."/>
            <person name="Highlander S.K."/>
            <person name="Town C.D."/>
            <person name="Burne R.A."/>
            <person name="Stanhope M.J."/>
        </authorList>
    </citation>
    <scope>NUCLEOTIDE SEQUENCE [LARGE SCALE GENOMIC DNA]</scope>
    <source>
        <strain evidence="2 3">NCTC 11558</strain>
    </source>
</reference>
<organism evidence="2 3">
    <name type="scientific">Streptococcus macacae NCTC 11558</name>
    <dbReference type="NCBI Taxonomy" id="764298"/>
    <lineage>
        <taxon>Bacteria</taxon>
        <taxon>Bacillati</taxon>
        <taxon>Bacillota</taxon>
        <taxon>Bacilli</taxon>
        <taxon>Lactobacillales</taxon>
        <taxon>Streptococcaceae</taxon>
        <taxon>Streptococcus</taxon>
    </lineage>
</organism>
<evidence type="ECO:0000256" key="1">
    <source>
        <dbReference type="SAM" id="Coils"/>
    </source>
</evidence>
<dbReference type="STRING" id="764298.STRMA_0006"/>
<dbReference type="Proteomes" id="UP000003573">
    <property type="component" value="Unassembled WGS sequence"/>
</dbReference>